<dbReference type="RefSeq" id="XP_062777742.1">
    <property type="nucleotide sequence ID" value="XM_062921691.1"/>
</dbReference>
<feature type="compositionally biased region" description="Polar residues" evidence="1">
    <location>
        <begin position="451"/>
        <end position="470"/>
    </location>
</feature>
<feature type="region of interest" description="Disordered" evidence="1">
    <location>
        <begin position="353"/>
        <end position="386"/>
    </location>
</feature>
<name>A0AAX4IC53_9PEZI</name>
<feature type="compositionally biased region" description="Basic and acidic residues" evidence="1">
    <location>
        <begin position="527"/>
        <end position="536"/>
    </location>
</feature>
<feature type="compositionally biased region" description="Basic and acidic residues" evidence="1">
    <location>
        <begin position="817"/>
        <end position="828"/>
    </location>
</feature>
<gene>
    <name evidence="2" type="ORF">CDEST_05532</name>
</gene>
<sequence length="828" mass="89858">MGILKFFSSKRLSDKPSNGIKVQAYDATTASLPPLLGRIGYNLDRLRESSLHGLGTYPVAGNGPTNVFESLQRSHHKMSETNLSLAAGSDTAAPAPPVPRFRDASVERPSSAPGSAMFDASPSGRRGRDSSRGSPLSFRKSRVGSVPSTTSGLSPTPKRKTNSPAVPFEGDPFRPPAAPFSHSRHFSLQNTGMAARGFIDLLDAQSEIKPSGFQSRVKASGVRDYGEDVADRNIGENGVDLTSERVRAFYASTSTPRAQYTGVFASPSVRGSPTDKHERFQPSRRLHSMDTEGRTKSLTTSSAQVAFRTNMFNPESSISREPIMESVAESVRVRRRQSLGAYIPVTPSSLATDGPLDAHRLTVDTDGPQRARQHKRRSTLSGEAPMNELGIFSASVGVNAESSSSSKTLPKPAYLVKHNYSLPVQQRPKTSGHTPVESYHGVRPPSRAGSVASSKFSSPTQKSPSQQHTLFATGAAARHTERPQRAMPDGGSGTRGWVGRVEVEGFVDSADVASPAPSPHVMRSGHSWRENLDDSCQRPNIHGSPYGKGKLDEIYEHVPLRGSSLHHWSASSATPTMSSTSSFPRPHSRHTTTTSVDLATMSSFMNDSHSSLLSGTGDHTSFRTALESALPSPIDLAASGGGFNIDDYLSSDDDIDADSFITTRKRDSAHSGGHEDELLFSDKGYGEGGLQLPGLFDSLCNVPDPDTTSPERPSLRYSLSNTSRFAKRLSLDPWIEAPTSPLDEDEDEVDDIYDIPMRSDLALGRRGTRRISALGTMYQSIEEEKEEKVDVRTAVRLRKEAKARQRAMTRRSKSQQRRPDDVEEKRGG</sequence>
<feature type="compositionally biased region" description="Low complexity" evidence="1">
    <location>
        <begin position="569"/>
        <end position="582"/>
    </location>
</feature>
<feature type="compositionally biased region" description="Basic residues" evidence="1">
    <location>
        <begin position="804"/>
        <end position="816"/>
    </location>
</feature>
<dbReference type="KEGG" id="cdet:87942035"/>
<feature type="compositionally biased region" description="Polar residues" evidence="1">
    <location>
        <begin position="422"/>
        <end position="433"/>
    </location>
</feature>
<feature type="compositionally biased region" description="Basic and acidic residues" evidence="1">
    <location>
        <begin position="356"/>
        <end position="369"/>
    </location>
</feature>
<reference evidence="3" key="1">
    <citation type="journal article" date="2023" name="bioRxiv">
        <title>Complete genome of the Medicago anthracnose fungus, Colletotrichum destructivum, reveals a mini-chromosome-like region within a core chromosome.</title>
        <authorList>
            <person name="Lapalu N."/>
            <person name="Simon A."/>
            <person name="Lu A."/>
            <person name="Plaumann P.-L."/>
            <person name="Amselem J."/>
            <person name="Pigne S."/>
            <person name="Auger A."/>
            <person name="Koch C."/>
            <person name="Dallery J.-F."/>
            <person name="O'Connell R.J."/>
        </authorList>
    </citation>
    <scope>NUCLEOTIDE SEQUENCE [LARGE SCALE GENOMIC DNA]</scope>
    <source>
        <strain evidence="3">CBS 520.97</strain>
    </source>
</reference>
<feature type="region of interest" description="Disordered" evidence="1">
    <location>
        <begin position="422"/>
        <end position="497"/>
    </location>
</feature>
<feature type="region of interest" description="Disordered" evidence="1">
    <location>
        <begin position="566"/>
        <end position="592"/>
    </location>
</feature>
<dbReference type="EMBL" id="CP137307">
    <property type="protein sequence ID" value="WQF80518.1"/>
    <property type="molecule type" value="Genomic_DNA"/>
</dbReference>
<protein>
    <submittedName>
        <fullName evidence="2">Uncharacterized protein</fullName>
    </submittedName>
</protein>
<feature type="compositionally biased region" description="Basic and acidic residues" evidence="1">
    <location>
        <begin position="273"/>
        <end position="295"/>
    </location>
</feature>
<feature type="region of interest" description="Disordered" evidence="1">
    <location>
        <begin position="510"/>
        <end position="548"/>
    </location>
</feature>
<proteinExistence type="predicted"/>
<dbReference type="AlphaFoldDB" id="A0AAX4IC53"/>
<evidence type="ECO:0000313" key="3">
    <source>
        <dbReference type="Proteomes" id="UP001322277"/>
    </source>
</evidence>
<dbReference type="Proteomes" id="UP001322277">
    <property type="component" value="Chromosome 3"/>
</dbReference>
<organism evidence="2 3">
    <name type="scientific">Colletotrichum destructivum</name>
    <dbReference type="NCBI Taxonomy" id="34406"/>
    <lineage>
        <taxon>Eukaryota</taxon>
        <taxon>Fungi</taxon>
        <taxon>Dikarya</taxon>
        <taxon>Ascomycota</taxon>
        <taxon>Pezizomycotina</taxon>
        <taxon>Sordariomycetes</taxon>
        <taxon>Hypocreomycetidae</taxon>
        <taxon>Glomerellales</taxon>
        <taxon>Glomerellaceae</taxon>
        <taxon>Colletotrichum</taxon>
        <taxon>Colletotrichum destructivum species complex</taxon>
    </lineage>
</organism>
<evidence type="ECO:0000313" key="2">
    <source>
        <dbReference type="EMBL" id="WQF80518.1"/>
    </source>
</evidence>
<accession>A0AAX4IC53</accession>
<evidence type="ECO:0000256" key="1">
    <source>
        <dbReference type="SAM" id="MobiDB-lite"/>
    </source>
</evidence>
<keyword evidence="3" id="KW-1185">Reference proteome</keyword>
<feature type="region of interest" description="Disordered" evidence="1">
    <location>
        <begin position="84"/>
        <end position="184"/>
    </location>
</feature>
<feature type="region of interest" description="Disordered" evidence="1">
    <location>
        <begin position="264"/>
        <end position="301"/>
    </location>
</feature>
<dbReference type="GeneID" id="87942035"/>
<feature type="region of interest" description="Disordered" evidence="1">
    <location>
        <begin position="798"/>
        <end position="828"/>
    </location>
</feature>